<evidence type="ECO:0000259" key="1">
    <source>
        <dbReference type="Pfam" id="PF13456"/>
    </source>
</evidence>
<dbReference type="Gene3D" id="3.30.420.10">
    <property type="entry name" value="Ribonuclease H-like superfamily/Ribonuclease H"/>
    <property type="match status" value="1"/>
</dbReference>
<dbReference type="Proteomes" id="UP001358586">
    <property type="component" value="Chromosome 4"/>
</dbReference>
<proteinExistence type="predicted"/>
<protein>
    <recommendedName>
        <fullName evidence="1">RNase H type-1 domain-containing protein</fullName>
    </recommendedName>
</protein>
<dbReference type="InterPro" id="IPR044730">
    <property type="entry name" value="RNase_H-like_dom_plant"/>
</dbReference>
<evidence type="ECO:0000313" key="3">
    <source>
        <dbReference type="Proteomes" id="UP001358586"/>
    </source>
</evidence>
<reference evidence="2 3" key="1">
    <citation type="submission" date="2023-03" db="EMBL/GenBank/DDBJ databases">
        <title>WGS of Gossypium arboreum.</title>
        <authorList>
            <person name="Yu D."/>
        </authorList>
    </citation>
    <scope>NUCLEOTIDE SEQUENCE [LARGE SCALE GENOMIC DNA]</scope>
    <source>
        <tissue evidence="2">Leaf</tissue>
    </source>
</reference>
<comment type="caution">
    <text evidence="2">The sequence shown here is derived from an EMBL/GenBank/DDBJ whole genome shotgun (WGS) entry which is preliminary data.</text>
</comment>
<dbReference type="CDD" id="cd06222">
    <property type="entry name" value="RNase_H_like"/>
    <property type="match status" value="1"/>
</dbReference>
<dbReference type="PANTHER" id="PTHR47074:SF61">
    <property type="entry name" value="RNASE H TYPE-1 DOMAIN-CONTAINING PROTEIN"/>
    <property type="match status" value="1"/>
</dbReference>
<dbReference type="PANTHER" id="PTHR47074">
    <property type="entry name" value="BNAC02G40300D PROTEIN"/>
    <property type="match status" value="1"/>
</dbReference>
<dbReference type="EMBL" id="JARKNE010000004">
    <property type="protein sequence ID" value="KAK5835013.1"/>
    <property type="molecule type" value="Genomic_DNA"/>
</dbReference>
<accession>A0ABR0Q7Y7</accession>
<keyword evidence="3" id="KW-1185">Reference proteome</keyword>
<sequence>MANFAAEAIARLQAVQVGHELGLKQVIIERDSLTLIKKVQNPKRDRSEIGPFIFDIKNQKAGFHECQFQHINRSPNITTHNLASEGLKMGKKYIHCSWVRW</sequence>
<feature type="domain" description="RNase H type-1" evidence="1">
    <location>
        <begin position="3"/>
        <end position="85"/>
    </location>
</feature>
<dbReference type="InterPro" id="IPR052929">
    <property type="entry name" value="RNase_H-like_EbsB-rel"/>
</dbReference>
<dbReference type="Pfam" id="PF13456">
    <property type="entry name" value="RVT_3"/>
    <property type="match status" value="1"/>
</dbReference>
<organism evidence="2 3">
    <name type="scientific">Gossypium arboreum</name>
    <name type="common">Tree cotton</name>
    <name type="synonym">Gossypium nanking</name>
    <dbReference type="NCBI Taxonomy" id="29729"/>
    <lineage>
        <taxon>Eukaryota</taxon>
        <taxon>Viridiplantae</taxon>
        <taxon>Streptophyta</taxon>
        <taxon>Embryophyta</taxon>
        <taxon>Tracheophyta</taxon>
        <taxon>Spermatophyta</taxon>
        <taxon>Magnoliopsida</taxon>
        <taxon>eudicotyledons</taxon>
        <taxon>Gunneridae</taxon>
        <taxon>Pentapetalae</taxon>
        <taxon>rosids</taxon>
        <taxon>malvids</taxon>
        <taxon>Malvales</taxon>
        <taxon>Malvaceae</taxon>
        <taxon>Malvoideae</taxon>
        <taxon>Gossypium</taxon>
    </lineage>
</organism>
<evidence type="ECO:0000313" key="2">
    <source>
        <dbReference type="EMBL" id="KAK5835013.1"/>
    </source>
</evidence>
<gene>
    <name evidence="2" type="ORF">PVK06_010695</name>
</gene>
<name>A0ABR0Q7Y7_GOSAR</name>
<dbReference type="InterPro" id="IPR036397">
    <property type="entry name" value="RNaseH_sf"/>
</dbReference>
<dbReference type="InterPro" id="IPR002156">
    <property type="entry name" value="RNaseH_domain"/>
</dbReference>